<dbReference type="RefSeq" id="WP_119972446.1">
    <property type="nucleotide sequence ID" value="NZ_JBHSQA010000001.1"/>
</dbReference>
<sequence length="114" mass="12692">MGKLTYDSTMTADFDDRILAHIQVVIGAKLRRGESFYFTWRDDPQSGDGRSTIWLHPSIPIAYKYFGSRQPSLNREWIEALMVTANSSGGLQVVPEPRGNGNNHSSASSSRDDS</sequence>
<proteinExistence type="predicted"/>
<comment type="caution">
    <text evidence="3">The sequence shown here is derived from an EMBL/GenBank/DDBJ whole genome shotgun (WGS) entry which is preliminary data.</text>
</comment>
<gene>
    <name evidence="3" type="ORF">D6T64_04785</name>
</gene>
<reference evidence="3 4" key="1">
    <citation type="submission" date="2018-09" db="EMBL/GenBank/DDBJ databases">
        <title>Novel species of Cryobacterium.</title>
        <authorList>
            <person name="Liu Q."/>
            <person name="Xin Y.-H."/>
        </authorList>
    </citation>
    <scope>NUCLEOTIDE SEQUENCE [LARGE SCALE GENOMIC DNA]</scope>
    <source>
        <strain evidence="3 4">Hh39</strain>
    </source>
</reference>
<name>A0A3A5MVS3_9MICO</name>
<feature type="region of interest" description="Disordered" evidence="1">
    <location>
        <begin position="89"/>
        <end position="114"/>
    </location>
</feature>
<feature type="compositionally biased region" description="Low complexity" evidence="1">
    <location>
        <begin position="105"/>
        <end position="114"/>
    </location>
</feature>
<keyword evidence="4" id="KW-1185">Reference proteome</keyword>
<dbReference type="Pfam" id="PF25355">
    <property type="entry name" value="DUF7882"/>
    <property type="match status" value="1"/>
</dbReference>
<evidence type="ECO:0000313" key="3">
    <source>
        <dbReference type="EMBL" id="RJT90116.1"/>
    </source>
</evidence>
<dbReference type="GO" id="GO:0016874">
    <property type="term" value="F:ligase activity"/>
    <property type="evidence" value="ECO:0007669"/>
    <property type="project" value="UniProtKB-KW"/>
</dbReference>
<keyword evidence="3" id="KW-0436">Ligase</keyword>
<protein>
    <submittedName>
        <fullName evidence="3">ATP-dependent DNA ligase</fullName>
    </submittedName>
</protein>
<dbReference type="OrthoDB" id="5123855at2"/>
<evidence type="ECO:0000256" key="1">
    <source>
        <dbReference type="SAM" id="MobiDB-lite"/>
    </source>
</evidence>
<feature type="domain" description="DUF7882" evidence="2">
    <location>
        <begin position="1"/>
        <end position="96"/>
    </location>
</feature>
<dbReference type="AlphaFoldDB" id="A0A3A5MVS3"/>
<evidence type="ECO:0000313" key="4">
    <source>
        <dbReference type="Proteomes" id="UP000272015"/>
    </source>
</evidence>
<dbReference type="InterPro" id="IPR057204">
    <property type="entry name" value="DUF7882"/>
</dbReference>
<evidence type="ECO:0000259" key="2">
    <source>
        <dbReference type="Pfam" id="PF25355"/>
    </source>
</evidence>
<dbReference type="EMBL" id="QZVS01000064">
    <property type="protein sequence ID" value="RJT90116.1"/>
    <property type="molecule type" value="Genomic_DNA"/>
</dbReference>
<accession>A0A3A5MVS3</accession>
<organism evidence="3 4">
    <name type="scientific">Cryobacterium melibiosiphilum</name>
    <dbReference type="NCBI Taxonomy" id="995039"/>
    <lineage>
        <taxon>Bacteria</taxon>
        <taxon>Bacillati</taxon>
        <taxon>Actinomycetota</taxon>
        <taxon>Actinomycetes</taxon>
        <taxon>Micrococcales</taxon>
        <taxon>Microbacteriaceae</taxon>
        <taxon>Cryobacterium</taxon>
    </lineage>
</organism>
<dbReference type="Proteomes" id="UP000272015">
    <property type="component" value="Unassembled WGS sequence"/>
</dbReference>